<dbReference type="Proteomes" id="UP000068382">
    <property type="component" value="Unassembled WGS sequence"/>
</dbReference>
<evidence type="ECO:0000256" key="1">
    <source>
        <dbReference type="ARBA" id="ARBA00001966"/>
    </source>
</evidence>
<evidence type="ECO:0000256" key="4">
    <source>
        <dbReference type="ARBA" id="ARBA00022617"/>
    </source>
</evidence>
<dbReference type="PANTHER" id="PTHR13932:SF5">
    <property type="entry name" value="RADICAL S-ADENOSYL METHIONINE DOMAIN-CONTAINING PROTEIN 1, MITOCHONDRIAL"/>
    <property type="match status" value="1"/>
</dbReference>
<organism evidence="12 13">
    <name type="scientific">Tritonibacter horizontis</name>
    <dbReference type="NCBI Taxonomy" id="1768241"/>
    <lineage>
        <taxon>Bacteria</taxon>
        <taxon>Pseudomonadati</taxon>
        <taxon>Pseudomonadota</taxon>
        <taxon>Alphaproteobacteria</taxon>
        <taxon>Rhodobacterales</taxon>
        <taxon>Paracoccaceae</taxon>
        <taxon>Tritonibacter</taxon>
    </lineage>
</organism>
<evidence type="ECO:0000256" key="10">
    <source>
        <dbReference type="RuleBase" id="RU364116"/>
    </source>
</evidence>
<keyword evidence="9 10" id="KW-0143">Chaperone</keyword>
<evidence type="ECO:0000256" key="6">
    <source>
        <dbReference type="ARBA" id="ARBA00022723"/>
    </source>
</evidence>
<name>A0A132C2L0_9RHOB</name>
<comment type="caution">
    <text evidence="12">The sequence shown here is derived from an EMBL/GenBank/DDBJ whole genome shotgun (WGS) entry which is preliminary data.</text>
</comment>
<protein>
    <recommendedName>
        <fullName evidence="3 10">Heme chaperone HemW</fullName>
    </recommendedName>
</protein>
<gene>
    <name evidence="12" type="primary">hemN_1</name>
    <name evidence="12" type="ORF">TRIHO_01570</name>
</gene>
<dbReference type="Pfam" id="PF04055">
    <property type="entry name" value="Radical_SAM"/>
    <property type="match status" value="1"/>
</dbReference>
<evidence type="ECO:0000256" key="9">
    <source>
        <dbReference type="ARBA" id="ARBA00023186"/>
    </source>
</evidence>
<comment type="function">
    <text evidence="10">Probably acts as a heme chaperone, transferring heme to an unknown acceptor. Binds one molecule of heme per monomer, possibly covalently. Binds 1 [4Fe-4S] cluster. The cluster is coordinated with 3 cysteines and an exchangeable S-adenosyl-L-methionine.</text>
</comment>
<evidence type="ECO:0000313" key="12">
    <source>
        <dbReference type="EMBL" id="KUP94823.1"/>
    </source>
</evidence>
<comment type="subcellular location">
    <subcellularLocation>
        <location evidence="10">Cytoplasm</location>
    </subcellularLocation>
</comment>
<dbReference type="PATRIC" id="fig|1768241.3.peg.158"/>
<sequence>MRSQNLSKAVSVDDWRNGGFGLYIHWPFCQAKCPYCDFNSHVVSKIDQSVWVEAYQKELHRMGALVPGRVLNSIFFGGGTPSLMHPDTVAAVIETAKEIWPFANDIEISLEANPGSVEAGRFNGYRDAGVNRISMGIQALNDEDLRRLGRIHTVAEATKAFDVARSCFDRVSFDLIYARQGQSLQSWERELSEALNMAIDHLSLYQLTIEDGTAFGDRYARGKLRELPTDDNAADMYIATQDICAAHGLPGYEISNHARPGAESRHNKIYWRYGDYVGVGPGAHGRLTLKNQRYATESPRAPGAWLKAVENNQGTFPFEVLTPEDQVVEHMMMGMRLYEGLDIERHQILSGRPLSSVKLNELSDLEMVVVENNRLRATIKGRAVLNAVLRELLVD</sequence>
<dbReference type="InterPro" id="IPR007197">
    <property type="entry name" value="rSAM"/>
</dbReference>
<evidence type="ECO:0000256" key="5">
    <source>
        <dbReference type="ARBA" id="ARBA00022691"/>
    </source>
</evidence>
<dbReference type="SFLD" id="SFLDG01065">
    <property type="entry name" value="anaerobic_coproporphyrinogen-I"/>
    <property type="match status" value="1"/>
</dbReference>
<dbReference type="EMBL" id="LPUY01000008">
    <property type="protein sequence ID" value="KUP94823.1"/>
    <property type="molecule type" value="Genomic_DNA"/>
</dbReference>
<dbReference type="Gene3D" id="3.20.20.70">
    <property type="entry name" value="Aldolase class I"/>
    <property type="match status" value="1"/>
</dbReference>
<dbReference type="GO" id="GO:0051539">
    <property type="term" value="F:4 iron, 4 sulfur cluster binding"/>
    <property type="evidence" value="ECO:0007669"/>
    <property type="project" value="UniProtKB-UniRule"/>
</dbReference>
<dbReference type="InterPro" id="IPR058240">
    <property type="entry name" value="rSAM_sf"/>
</dbReference>
<evidence type="ECO:0000256" key="7">
    <source>
        <dbReference type="ARBA" id="ARBA00023004"/>
    </source>
</evidence>
<dbReference type="SFLD" id="SFLDF00288">
    <property type="entry name" value="HemN-like__clustered_with_nucl"/>
    <property type="match status" value="1"/>
</dbReference>
<evidence type="ECO:0000313" key="13">
    <source>
        <dbReference type="Proteomes" id="UP000068382"/>
    </source>
</evidence>
<dbReference type="SUPFAM" id="SSF102114">
    <property type="entry name" value="Radical SAM enzymes"/>
    <property type="match status" value="1"/>
</dbReference>
<dbReference type="InterPro" id="IPR010723">
    <property type="entry name" value="HemN_C"/>
</dbReference>
<keyword evidence="12" id="KW-0560">Oxidoreductase</keyword>
<dbReference type="InterPro" id="IPR006638">
    <property type="entry name" value="Elp3/MiaA/NifB-like_rSAM"/>
</dbReference>
<dbReference type="GO" id="GO:0046872">
    <property type="term" value="F:metal ion binding"/>
    <property type="evidence" value="ECO:0007669"/>
    <property type="project" value="UniProtKB-UniRule"/>
</dbReference>
<dbReference type="InterPro" id="IPR004559">
    <property type="entry name" value="HemW-like"/>
</dbReference>
<keyword evidence="6 10" id="KW-0479">Metal-binding</keyword>
<comment type="similarity">
    <text evidence="2">Belongs to the anaerobic coproporphyrinogen-III oxidase family. HemW subfamily.</text>
</comment>
<keyword evidence="13" id="KW-1185">Reference proteome</keyword>
<dbReference type="SMART" id="SM00729">
    <property type="entry name" value="Elp3"/>
    <property type="match status" value="1"/>
</dbReference>
<accession>A0A132C2L0</accession>
<dbReference type="GO" id="GO:0004109">
    <property type="term" value="F:coproporphyrinogen oxidase activity"/>
    <property type="evidence" value="ECO:0007669"/>
    <property type="project" value="InterPro"/>
</dbReference>
<keyword evidence="10" id="KW-0963">Cytoplasm</keyword>
<evidence type="ECO:0000256" key="2">
    <source>
        <dbReference type="ARBA" id="ARBA00006100"/>
    </source>
</evidence>
<dbReference type="SFLD" id="SFLDS00029">
    <property type="entry name" value="Radical_SAM"/>
    <property type="match status" value="1"/>
</dbReference>
<dbReference type="AlphaFoldDB" id="A0A132C2L0"/>
<keyword evidence="4 10" id="KW-0349">Heme</keyword>
<dbReference type="NCBIfam" id="TIGR00539">
    <property type="entry name" value="hemN_rel"/>
    <property type="match status" value="1"/>
</dbReference>
<evidence type="ECO:0000256" key="8">
    <source>
        <dbReference type="ARBA" id="ARBA00023014"/>
    </source>
</evidence>
<dbReference type="PROSITE" id="PS51918">
    <property type="entry name" value="RADICAL_SAM"/>
    <property type="match status" value="1"/>
</dbReference>
<dbReference type="PANTHER" id="PTHR13932">
    <property type="entry name" value="COPROPORPHYRINIGEN III OXIDASE"/>
    <property type="match status" value="1"/>
</dbReference>
<keyword evidence="8 10" id="KW-0411">Iron-sulfur</keyword>
<evidence type="ECO:0000256" key="3">
    <source>
        <dbReference type="ARBA" id="ARBA00017228"/>
    </source>
</evidence>
<evidence type="ECO:0000259" key="11">
    <source>
        <dbReference type="PROSITE" id="PS51918"/>
    </source>
</evidence>
<dbReference type="Pfam" id="PF06969">
    <property type="entry name" value="HemN_C"/>
    <property type="match status" value="1"/>
</dbReference>
<dbReference type="CDD" id="cd01335">
    <property type="entry name" value="Radical_SAM"/>
    <property type="match status" value="1"/>
</dbReference>
<dbReference type="InterPro" id="IPR034505">
    <property type="entry name" value="Coproporphyrinogen-III_oxidase"/>
</dbReference>
<reference evidence="12 13" key="1">
    <citation type="submission" date="2015-12" db="EMBL/GenBank/DDBJ databases">
        <title>Genome sequence of the marine Rhodobacteraceae strain O3.65, Candidatus Tritonibacter horizontis.</title>
        <authorList>
            <person name="Poehlein A."/>
            <person name="Giebel H.A."/>
            <person name="Voget S."/>
            <person name="Brinkhoff T."/>
        </authorList>
    </citation>
    <scope>NUCLEOTIDE SEQUENCE [LARGE SCALE GENOMIC DNA]</scope>
    <source>
        <strain evidence="12 13">O3.65</strain>
    </source>
</reference>
<keyword evidence="5 10" id="KW-0949">S-adenosyl-L-methionine</keyword>
<keyword evidence="10" id="KW-0004">4Fe-4S</keyword>
<keyword evidence="7 10" id="KW-0408">Iron</keyword>
<dbReference type="InterPro" id="IPR013785">
    <property type="entry name" value="Aldolase_TIM"/>
</dbReference>
<proteinExistence type="inferred from homology"/>
<dbReference type="GO" id="GO:0006779">
    <property type="term" value="P:porphyrin-containing compound biosynthetic process"/>
    <property type="evidence" value="ECO:0007669"/>
    <property type="project" value="InterPro"/>
</dbReference>
<dbReference type="SFLD" id="SFLDF00562">
    <property type="entry name" value="HemN-like__clustered_with_heat"/>
    <property type="match status" value="1"/>
</dbReference>
<feature type="domain" description="Radical SAM core" evidence="11">
    <location>
        <begin position="14"/>
        <end position="250"/>
    </location>
</feature>
<comment type="cofactor">
    <cofactor evidence="1">
        <name>[4Fe-4S] cluster</name>
        <dbReference type="ChEBI" id="CHEBI:49883"/>
    </cofactor>
</comment>
<dbReference type="GO" id="GO:0005737">
    <property type="term" value="C:cytoplasm"/>
    <property type="evidence" value="ECO:0007669"/>
    <property type="project" value="UniProtKB-SubCell"/>
</dbReference>